<gene>
    <name evidence="2" type="ORF">OM075_20340</name>
</gene>
<proteinExistence type="predicted"/>
<comment type="caution">
    <text evidence="2">The sequence shown here is derived from an EMBL/GenBank/DDBJ whole genome shotgun (WGS) entry which is preliminary data.</text>
</comment>
<evidence type="ECO:0000313" key="2">
    <source>
        <dbReference type="EMBL" id="MCW3788832.1"/>
    </source>
</evidence>
<evidence type="ECO:0000313" key="3">
    <source>
        <dbReference type="Proteomes" id="UP001209229"/>
    </source>
</evidence>
<dbReference type="AlphaFoldDB" id="A0AAE3M8E1"/>
<evidence type="ECO:0000259" key="1">
    <source>
        <dbReference type="Pfam" id="PF09345"/>
    </source>
</evidence>
<accession>A0AAE3M8E1</accession>
<protein>
    <submittedName>
        <fullName evidence="2">DUF1987 domain-containing protein</fullName>
    </submittedName>
</protein>
<dbReference type="Pfam" id="PF09345">
    <property type="entry name" value="SiaC"/>
    <property type="match status" value="1"/>
</dbReference>
<name>A0AAE3M8E1_9BACT</name>
<sequence>MTNIIHTQETNTTPQVILDSEKGLISFKGKIVTVDCDSLFKPVFNWLNEYIISPCSQTQINIQLDYFNTISTKYLIILFRKIEAQLLNNNNIKVSWYYDVEDEDMIEIAEDFQSVTNIPFELVEID</sequence>
<dbReference type="EMBL" id="JAPDPJ010000067">
    <property type="protein sequence ID" value="MCW3788832.1"/>
    <property type="molecule type" value="Genomic_DNA"/>
</dbReference>
<organism evidence="2 3">
    <name type="scientific">Plebeiibacterium sediminum</name>
    <dbReference type="NCBI Taxonomy" id="2992112"/>
    <lineage>
        <taxon>Bacteria</taxon>
        <taxon>Pseudomonadati</taxon>
        <taxon>Bacteroidota</taxon>
        <taxon>Bacteroidia</taxon>
        <taxon>Marinilabiliales</taxon>
        <taxon>Marinilabiliaceae</taxon>
        <taxon>Plebeiibacterium</taxon>
    </lineage>
</organism>
<reference evidence="2" key="1">
    <citation type="submission" date="2022-10" db="EMBL/GenBank/DDBJ databases">
        <authorList>
            <person name="Yu W.X."/>
        </authorList>
    </citation>
    <scope>NUCLEOTIDE SEQUENCE</scope>
    <source>
        <strain evidence="2">AAT</strain>
    </source>
</reference>
<dbReference type="Proteomes" id="UP001209229">
    <property type="component" value="Unassembled WGS sequence"/>
</dbReference>
<dbReference type="InterPro" id="IPR018530">
    <property type="entry name" value="SiaC"/>
</dbReference>
<dbReference type="RefSeq" id="WP_301192388.1">
    <property type="nucleotide sequence ID" value="NZ_JAPDPJ010000067.1"/>
</dbReference>
<keyword evidence="3" id="KW-1185">Reference proteome</keyword>
<feature type="domain" description="SiaC family regulatory phosphoprotein" evidence="1">
    <location>
        <begin position="8"/>
        <end position="124"/>
    </location>
</feature>